<protein>
    <recommendedName>
        <fullName evidence="1">N-acetyltransferase domain-containing protein</fullName>
    </recommendedName>
</protein>
<evidence type="ECO:0000259" key="1">
    <source>
        <dbReference type="PROSITE" id="PS51186"/>
    </source>
</evidence>
<name>A0A151ZHD9_TIELA</name>
<dbReference type="Gene3D" id="3.40.630.30">
    <property type="match status" value="1"/>
</dbReference>
<dbReference type="InParanoid" id="A0A151ZHD9"/>
<dbReference type="EMBL" id="LODT01000028">
    <property type="protein sequence ID" value="KYQ93325.1"/>
    <property type="molecule type" value="Genomic_DNA"/>
</dbReference>
<dbReference type="OMA" id="NVCWITQ"/>
<gene>
    <name evidence="2" type="ORF">DLAC_05993</name>
</gene>
<dbReference type="InterPro" id="IPR016181">
    <property type="entry name" value="Acyl_CoA_acyltransferase"/>
</dbReference>
<evidence type="ECO:0000313" key="2">
    <source>
        <dbReference type="EMBL" id="KYQ93325.1"/>
    </source>
</evidence>
<proteinExistence type="predicted"/>
<organism evidence="2 3">
    <name type="scientific">Tieghemostelium lacteum</name>
    <name type="common">Slime mold</name>
    <name type="synonym">Dictyostelium lacteum</name>
    <dbReference type="NCBI Taxonomy" id="361077"/>
    <lineage>
        <taxon>Eukaryota</taxon>
        <taxon>Amoebozoa</taxon>
        <taxon>Evosea</taxon>
        <taxon>Eumycetozoa</taxon>
        <taxon>Dictyostelia</taxon>
        <taxon>Dictyosteliales</taxon>
        <taxon>Raperosteliaceae</taxon>
        <taxon>Tieghemostelium</taxon>
    </lineage>
</organism>
<reference evidence="2 3" key="1">
    <citation type="submission" date="2015-12" db="EMBL/GenBank/DDBJ databases">
        <title>Dictyostelia acquired genes for synthesis and detection of signals that induce cell-type specialization by lateral gene transfer from prokaryotes.</title>
        <authorList>
            <person name="Gloeckner G."/>
            <person name="Schaap P."/>
        </authorList>
    </citation>
    <scope>NUCLEOTIDE SEQUENCE [LARGE SCALE GENOMIC DNA]</scope>
    <source>
        <strain evidence="2 3">TK</strain>
    </source>
</reference>
<dbReference type="STRING" id="361077.A0A151ZHD9"/>
<dbReference type="PROSITE" id="PS51186">
    <property type="entry name" value="GNAT"/>
    <property type="match status" value="1"/>
</dbReference>
<dbReference type="GO" id="GO:0016747">
    <property type="term" value="F:acyltransferase activity, transferring groups other than amino-acyl groups"/>
    <property type="evidence" value="ECO:0007669"/>
    <property type="project" value="InterPro"/>
</dbReference>
<dbReference type="Pfam" id="PF00583">
    <property type="entry name" value="Acetyltransf_1"/>
    <property type="match status" value="1"/>
</dbReference>
<feature type="domain" description="N-acetyltransferase" evidence="1">
    <location>
        <begin position="9"/>
        <end position="169"/>
    </location>
</feature>
<dbReference type="AlphaFoldDB" id="A0A151ZHD9"/>
<dbReference type="Proteomes" id="UP000076078">
    <property type="component" value="Unassembled WGS sequence"/>
</dbReference>
<dbReference type="InterPro" id="IPR000182">
    <property type="entry name" value="GNAT_dom"/>
</dbReference>
<accession>A0A151ZHD9</accession>
<evidence type="ECO:0000313" key="3">
    <source>
        <dbReference type="Proteomes" id="UP000076078"/>
    </source>
</evidence>
<dbReference type="OrthoDB" id="2019666at2759"/>
<sequence length="237" mass="27054">MESYKYEVLNHNEITLNRLNEISELFTNSYAVWGKETGDKYMKKIRFSPLGIQENCLYDNTCKAALAYDGNKLIGHSLFTTIPNENNSSATGNNDVIFISQLVVDKDYRAKNISKELIRKSISDTWSAIGIVTAHPYSVKSLEKTVGIDCDMKLIAKYARDLVYRCTIPFIKNSALECTETQSLINTNFPADHSEVLEILKTLVNNRKWNLNPNLPESYEFFAFVFREQQKIGKPSL</sequence>
<keyword evidence="3" id="KW-1185">Reference proteome</keyword>
<dbReference type="CDD" id="cd04301">
    <property type="entry name" value="NAT_SF"/>
    <property type="match status" value="1"/>
</dbReference>
<comment type="caution">
    <text evidence="2">The sequence shown here is derived from an EMBL/GenBank/DDBJ whole genome shotgun (WGS) entry which is preliminary data.</text>
</comment>
<dbReference type="SUPFAM" id="SSF55729">
    <property type="entry name" value="Acyl-CoA N-acyltransferases (Nat)"/>
    <property type="match status" value="1"/>
</dbReference>